<dbReference type="EMBL" id="CP062222">
    <property type="protein sequence ID" value="QTC90744.1"/>
    <property type="molecule type" value="Genomic_DNA"/>
</dbReference>
<proteinExistence type="predicted"/>
<organism evidence="2 3">
    <name type="scientific">Brevundimonas goettingensis</name>
    <dbReference type="NCBI Taxonomy" id="2774190"/>
    <lineage>
        <taxon>Bacteria</taxon>
        <taxon>Pseudomonadati</taxon>
        <taxon>Pseudomonadota</taxon>
        <taxon>Alphaproteobacteria</taxon>
        <taxon>Caulobacterales</taxon>
        <taxon>Caulobacteraceae</taxon>
        <taxon>Brevundimonas</taxon>
    </lineage>
</organism>
<keyword evidence="1" id="KW-0472">Membrane</keyword>
<dbReference type="KEGG" id="bgoe:IFJ75_16125"/>
<keyword evidence="1" id="KW-1133">Transmembrane helix</keyword>
<feature type="transmembrane region" description="Helical" evidence="1">
    <location>
        <begin position="6"/>
        <end position="29"/>
    </location>
</feature>
<evidence type="ECO:0000256" key="1">
    <source>
        <dbReference type="SAM" id="Phobius"/>
    </source>
</evidence>
<feature type="transmembrane region" description="Helical" evidence="1">
    <location>
        <begin position="74"/>
        <end position="92"/>
    </location>
</feature>
<gene>
    <name evidence="2" type="ORF">IFJ75_16125</name>
</gene>
<keyword evidence="3" id="KW-1185">Reference proteome</keyword>
<feature type="transmembrane region" description="Helical" evidence="1">
    <location>
        <begin position="112"/>
        <end position="134"/>
    </location>
</feature>
<keyword evidence="1" id="KW-0812">Transmembrane</keyword>
<accession>A0A975GVL8</accession>
<evidence type="ECO:0000313" key="2">
    <source>
        <dbReference type="EMBL" id="QTC90744.1"/>
    </source>
</evidence>
<evidence type="ECO:0000313" key="3">
    <source>
        <dbReference type="Proteomes" id="UP000663918"/>
    </source>
</evidence>
<name>A0A975GVL8_9CAUL</name>
<protein>
    <submittedName>
        <fullName evidence="2">Uncharacterized protein</fullName>
    </submittedName>
</protein>
<sequence>MEWAVRGMGVFYVLAGVLALRQVLINWRLERMIAAVLPSSPPSSITERAADVMLAMGSVLVLASGAALMMLQPWAVLVFLACWGAQAAYLLWAQRWYRPRDPISARGRRQTLNAFAVYSLATLLVLSMPLAGLLR</sequence>
<dbReference type="Proteomes" id="UP000663918">
    <property type="component" value="Chromosome"/>
</dbReference>
<dbReference type="AlphaFoldDB" id="A0A975GVL8"/>
<reference evidence="2" key="1">
    <citation type="submission" date="2020-09" db="EMBL/GenBank/DDBJ databases">
        <title>Brevundimonas sp. LVF2 isolated from a puddle in Goettingen, Germany.</title>
        <authorList>
            <person name="Friedrich I."/>
            <person name="Klassen A."/>
            <person name="Hannes N."/>
            <person name="Schneider D."/>
            <person name="Hertel R."/>
            <person name="Daniel R."/>
        </authorList>
    </citation>
    <scope>NUCLEOTIDE SEQUENCE</scope>
    <source>
        <strain evidence="2">LVF2</strain>
    </source>
</reference>